<feature type="region of interest" description="Disordered" evidence="6">
    <location>
        <begin position="1"/>
        <end position="22"/>
    </location>
</feature>
<feature type="transmembrane region" description="Helical" evidence="7">
    <location>
        <begin position="34"/>
        <end position="57"/>
    </location>
</feature>
<comment type="subcellular location">
    <subcellularLocation>
        <location evidence="1">Membrane</location>
        <topology evidence="1">Single-pass membrane protein</topology>
    </subcellularLocation>
</comment>
<evidence type="ECO:0000313" key="9">
    <source>
        <dbReference type="Proteomes" id="UP000225833"/>
    </source>
</evidence>
<feature type="compositionally biased region" description="Basic and acidic residues" evidence="6">
    <location>
        <begin position="100"/>
        <end position="109"/>
    </location>
</feature>
<evidence type="ECO:0000256" key="2">
    <source>
        <dbReference type="ARBA" id="ARBA00010265"/>
    </source>
</evidence>
<dbReference type="CDD" id="cd16429">
    <property type="entry name" value="VirB10"/>
    <property type="match status" value="1"/>
</dbReference>
<feature type="region of interest" description="Disordered" evidence="6">
    <location>
        <begin position="96"/>
        <end position="133"/>
    </location>
</feature>
<dbReference type="GO" id="GO:0016020">
    <property type="term" value="C:membrane"/>
    <property type="evidence" value="ECO:0007669"/>
    <property type="project" value="UniProtKB-SubCell"/>
</dbReference>
<dbReference type="InterPro" id="IPR042217">
    <property type="entry name" value="T4SS_VirB10/TrbI"/>
</dbReference>
<evidence type="ECO:0000256" key="1">
    <source>
        <dbReference type="ARBA" id="ARBA00004167"/>
    </source>
</evidence>
<dbReference type="Gene3D" id="2.40.128.260">
    <property type="entry name" value="Type IV secretion system, VirB10/TraB/TrbI"/>
    <property type="match status" value="1"/>
</dbReference>
<sequence>MPENSNTDESTKNTPRGDFNLLGVKKDRKPKAKVLLVIGGGVFFLFMALGVIFYFALQAIEANNPNKVDESKVKADAALAAKPVTDDDIQKKRAQILKRRQQEAQKKQEAPVPNPPQTGKANATAEPEQPSPAYLRKLSGGIAIQETGGGSSSQSQSTRSDADEQRMRSYAQAAPVTPDVEGSASLGVPKENTRGDISDLNGSRYAPTGAYLSPARKFLLKRKSNLRCALYTAVKTDHPGFVKCMLTQPLYSSDGSVIIAEAGAELDGEQKVEIRPGQTRVFTTWTDLETTAGVRASLNALGSGAMGESGTEAYVDNHYGERFGGAVMLSFIQDAFASAANATKRNDSTYSFDNSERNAENMATKALENSINIPPTGYVLPGTVINVIVAQDVNFSSVFKTRPVR</sequence>
<gene>
    <name evidence="8" type="ORF">Xbud_03117</name>
</gene>
<comment type="caution">
    <text evidence="8">The sequence shown here is derived from an EMBL/GenBank/DDBJ whole genome shotgun (WGS) entry which is preliminary data.</text>
</comment>
<dbReference type="AlphaFoldDB" id="A0A2D0IT50"/>
<dbReference type="Proteomes" id="UP000225833">
    <property type="component" value="Unassembled WGS sequence"/>
</dbReference>
<dbReference type="InterPro" id="IPR005498">
    <property type="entry name" value="T4SS_VirB10/TraB/TrbI"/>
</dbReference>
<organism evidence="8 9">
    <name type="scientific">Xenorhabdus budapestensis</name>
    <dbReference type="NCBI Taxonomy" id="290110"/>
    <lineage>
        <taxon>Bacteria</taxon>
        <taxon>Pseudomonadati</taxon>
        <taxon>Pseudomonadota</taxon>
        <taxon>Gammaproteobacteria</taxon>
        <taxon>Enterobacterales</taxon>
        <taxon>Morganellaceae</taxon>
        <taxon>Xenorhabdus</taxon>
    </lineage>
</organism>
<evidence type="ECO:0000256" key="4">
    <source>
        <dbReference type="ARBA" id="ARBA00022989"/>
    </source>
</evidence>
<reference evidence="8 9" key="1">
    <citation type="journal article" date="2017" name="Nat. Microbiol.">
        <title>Natural product diversity associated with the nematode symbionts Photorhabdus and Xenorhabdus.</title>
        <authorList>
            <person name="Tobias N.J."/>
            <person name="Wolff H."/>
            <person name="Djahanschiri B."/>
            <person name="Grundmann F."/>
            <person name="Kronenwerth M."/>
            <person name="Shi Y.M."/>
            <person name="Simonyi S."/>
            <person name="Grun P."/>
            <person name="Shapiro-Ilan D."/>
            <person name="Pidot S.J."/>
            <person name="Stinear T.P."/>
            <person name="Ebersberger I."/>
            <person name="Bode H.B."/>
        </authorList>
    </citation>
    <scope>NUCLEOTIDE SEQUENCE [LARGE SCALE GENOMIC DNA]</scope>
    <source>
        <strain evidence="8 9">DSM 16342</strain>
    </source>
</reference>
<dbReference type="RefSeq" id="WP_099136871.1">
    <property type="nucleotide sequence ID" value="NZ_CAWNNJ010000088.1"/>
</dbReference>
<dbReference type="EMBL" id="NIBS01000021">
    <property type="protein sequence ID" value="PHM25044.1"/>
    <property type="molecule type" value="Genomic_DNA"/>
</dbReference>
<dbReference type="Pfam" id="PF03743">
    <property type="entry name" value="TrbI"/>
    <property type="match status" value="1"/>
</dbReference>
<proteinExistence type="inferred from homology"/>
<evidence type="ECO:0000313" key="8">
    <source>
        <dbReference type="EMBL" id="PHM25044.1"/>
    </source>
</evidence>
<name>A0A2D0IT50_XENBU</name>
<feature type="compositionally biased region" description="Polar residues" evidence="6">
    <location>
        <begin position="1"/>
        <end position="14"/>
    </location>
</feature>
<evidence type="ECO:0000256" key="3">
    <source>
        <dbReference type="ARBA" id="ARBA00022692"/>
    </source>
</evidence>
<feature type="region of interest" description="Disordered" evidence="6">
    <location>
        <begin position="145"/>
        <end position="201"/>
    </location>
</feature>
<evidence type="ECO:0000256" key="7">
    <source>
        <dbReference type="SAM" id="Phobius"/>
    </source>
</evidence>
<keyword evidence="4 7" id="KW-1133">Transmembrane helix</keyword>
<comment type="similarity">
    <text evidence="2">Belongs to the TrbI/VirB10 family.</text>
</comment>
<dbReference type="OrthoDB" id="9766860at2"/>
<evidence type="ECO:0000256" key="5">
    <source>
        <dbReference type="ARBA" id="ARBA00023136"/>
    </source>
</evidence>
<keyword evidence="3 7" id="KW-0812">Transmembrane</keyword>
<protein>
    <submittedName>
        <fullName evidence="8">TrwE component of type IV secretion system</fullName>
    </submittedName>
</protein>
<keyword evidence="5 7" id="KW-0472">Membrane</keyword>
<evidence type="ECO:0000256" key="6">
    <source>
        <dbReference type="SAM" id="MobiDB-lite"/>
    </source>
</evidence>
<accession>A0A2D0IT50</accession>